<name>A0A9W8I242_9FUNG</name>
<dbReference type="Gene3D" id="1.10.340.70">
    <property type="match status" value="1"/>
</dbReference>
<dbReference type="InterPro" id="IPR029054">
    <property type="entry name" value="dUTPase-like"/>
</dbReference>
<feature type="domain" description="dUTPase-like" evidence="1">
    <location>
        <begin position="15"/>
        <end position="82"/>
    </location>
</feature>
<dbReference type="Proteomes" id="UP001139887">
    <property type="component" value="Unassembled WGS sequence"/>
</dbReference>
<dbReference type="Gene3D" id="2.70.40.10">
    <property type="match status" value="1"/>
</dbReference>
<protein>
    <recommendedName>
        <fullName evidence="1">dUTPase-like domain-containing protein</fullName>
    </recommendedName>
</protein>
<reference evidence="2" key="1">
    <citation type="submission" date="2022-07" db="EMBL/GenBank/DDBJ databases">
        <title>Phylogenomic reconstructions and comparative analyses of Kickxellomycotina fungi.</title>
        <authorList>
            <person name="Reynolds N.K."/>
            <person name="Stajich J.E."/>
            <person name="Barry K."/>
            <person name="Grigoriev I.V."/>
            <person name="Crous P."/>
            <person name="Smith M.E."/>
        </authorList>
    </citation>
    <scope>NUCLEOTIDE SEQUENCE</scope>
    <source>
        <strain evidence="2">NRRL 1566</strain>
    </source>
</reference>
<evidence type="ECO:0000259" key="1">
    <source>
        <dbReference type="Pfam" id="PF00692"/>
    </source>
</evidence>
<dbReference type="Pfam" id="PF00692">
    <property type="entry name" value="dUTPase"/>
    <property type="match status" value="1"/>
</dbReference>
<keyword evidence="3" id="KW-1185">Reference proteome</keyword>
<dbReference type="SUPFAM" id="SSF51283">
    <property type="entry name" value="dUTPase-like"/>
    <property type="match status" value="1"/>
</dbReference>
<dbReference type="EMBL" id="JANBUW010001072">
    <property type="protein sequence ID" value="KAJ2844471.1"/>
    <property type="molecule type" value="Genomic_DNA"/>
</dbReference>
<proteinExistence type="predicted"/>
<organism evidence="2 3">
    <name type="scientific">Coemansia brasiliensis</name>
    <dbReference type="NCBI Taxonomy" id="2650707"/>
    <lineage>
        <taxon>Eukaryota</taxon>
        <taxon>Fungi</taxon>
        <taxon>Fungi incertae sedis</taxon>
        <taxon>Zoopagomycota</taxon>
        <taxon>Kickxellomycotina</taxon>
        <taxon>Kickxellomycetes</taxon>
        <taxon>Kickxellales</taxon>
        <taxon>Kickxellaceae</taxon>
        <taxon>Coemansia</taxon>
    </lineage>
</organism>
<dbReference type="AlphaFoldDB" id="A0A9W8I242"/>
<sequence>MVKSGGTLKIESLNSLAKRGLAIVNGVIDQDAAKEAQVQMLNMSKETCLVKAGEDIAQLVLYNVQTPKLKLIEHESVNATTVLQTQVLDQPSDSYKGDRNLEEMAMLLQQHTLSAQDRRRTKQYQLINGILYKKRRCCVGKRKVRARLLAEYHDTTTAMHQGIDRTYE</sequence>
<feature type="non-terminal residue" evidence="2">
    <location>
        <position position="168"/>
    </location>
</feature>
<evidence type="ECO:0000313" key="2">
    <source>
        <dbReference type="EMBL" id="KAJ2844471.1"/>
    </source>
</evidence>
<comment type="caution">
    <text evidence="2">The sequence shown here is derived from an EMBL/GenBank/DDBJ whole genome shotgun (WGS) entry which is preliminary data.</text>
</comment>
<evidence type="ECO:0000313" key="3">
    <source>
        <dbReference type="Proteomes" id="UP001139887"/>
    </source>
</evidence>
<gene>
    <name evidence="2" type="ORF">IWW36_005175</name>
</gene>
<accession>A0A9W8I242</accession>
<dbReference type="InterPro" id="IPR036157">
    <property type="entry name" value="dUTPase-like_sf"/>
</dbReference>